<dbReference type="PANTHER" id="PTHR33487:SF1">
    <property type="entry name" value="CILIA- AND FLAGELLA-ASSOCIATED PROTEIN 54"/>
    <property type="match status" value="1"/>
</dbReference>
<feature type="region of interest" description="Disordered" evidence="2">
    <location>
        <begin position="5042"/>
        <end position="5064"/>
    </location>
</feature>
<feature type="region of interest" description="Disordered" evidence="2">
    <location>
        <begin position="4988"/>
        <end position="5028"/>
    </location>
</feature>
<accession>E9AMS7</accession>
<dbReference type="EMBL" id="FR799562">
    <property type="protein sequence ID" value="CBZ24232.1"/>
    <property type="molecule type" value="Genomic_DNA"/>
</dbReference>
<proteinExistence type="predicted"/>
<reference evidence="3 4" key="1">
    <citation type="journal article" date="2011" name="Genome Res.">
        <title>Chromosome and gene copy number variation allow major structural change between species and strains of Leishmania.</title>
        <authorList>
            <person name="Rogers M.B."/>
            <person name="Hilley J.D."/>
            <person name="Dickens N.J."/>
            <person name="Wilkes J."/>
            <person name="Bates P.A."/>
            <person name="Depledge D.P."/>
            <person name="Harris D."/>
            <person name="Her Y."/>
            <person name="Herzyk P."/>
            <person name="Imamura H."/>
            <person name="Otto T.D."/>
            <person name="Sanders M."/>
            <person name="Seeger K."/>
            <person name="Dujardin J.C."/>
            <person name="Berriman M."/>
            <person name="Smith D.F."/>
            <person name="Hertz-Fowler C."/>
            <person name="Mottram J.C."/>
        </authorList>
    </citation>
    <scope>NUCLEOTIDE SEQUENCE [LARGE SCALE GENOMIC DNA]</scope>
    <source>
        <strain evidence="3 4">MHOM/GT/2001/U1103</strain>
    </source>
</reference>
<dbReference type="OMA" id="FTEADVW"/>
<feature type="compositionally biased region" description="Low complexity" evidence="2">
    <location>
        <begin position="3823"/>
        <end position="3862"/>
    </location>
</feature>
<keyword evidence="1" id="KW-0175">Coiled coil</keyword>
<feature type="region of interest" description="Disordered" evidence="2">
    <location>
        <begin position="5212"/>
        <end position="5301"/>
    </location>
</feature>
<feature type="region of interest" description="Disordered" evidence="2">
    <location>
        <begin position="2187"/>
        <end position="2241"/>
    </location>
</feature>
<feature type="compositionally biased region" description="Low complexity" evidence="2">
    <location>
        <begin position="3598"/>
        <end position="3614"/>
    </location>
</feature>
<name>E9AMS7_LEIMU</name>
<feature type="compositionally biased region" description="Gly residues" evidence="2">
    <location>
        <begin position="5212"/>
        <end position="5221"/>
    </location>
</feature>
<feature type="coiled-coil region" evidence="1">
    <location>
        <begin position="5316"/>
        <end position="5346"/>
    </location>
</feature>
<gene>
    <name evidence="3" type="ORF">LMXM_09_0760</name>
</gene>
<evidence type="ECO:0000313" key="3">
    <source>
        <dbReference type="EMBL" id="CBZ24232.1"/>
    </source>
</evidence>
<dbReference type="OrthoDB" id="2104158at2759"/>
<feature type="compositionally biased region" description="Low complexity" evidence="2">
    <location>
        <begin position="5242"/>
        <end position="5264"/>
    </location>
</feature>
<keyword evidence="4" id="KW-1185">Reference proteome</keyword>
<feature type="region of interest" description="Disordered" evidence="2">
    <location>
        <begin position="1997"/>
        <end position="2019"/>
    </location>
</feature>
<evidence type="ECO:0000256" key="1">
    <source>
        <dbReference type="SAM" id="Coils"/>
    </source>
</evidence>
<dbReference type="KEGG" id="lmi:LMXM_09_0760"/>
<feature type="compositionally biased region" description="Polar residues" evidence="2">
    <location>
        <begin position="4820"/>
        <end position="4831"/>
    </location>
</feature>
<dbReference type="RefSeq" id="XP_003872758.1">
    <property type="nucleotide sequence ID" value="XM_003872709.1"/>
</dbReference>
<feature type="region of interest" description="Disordered" evidence="2">
    <location>
        <begin position="3598"/>
        <end position="3624"/>
    </location>
</feature>
<feature type="region of interest" description="Disordered" evidence="2">
    <location>
        <begin position="3942"/>
        <end position="3983"/>
    </location>
</feature>
<feature type="region of interest" description="Disordered" evidence="2">
    <location>
        <begin position="823"/>
        <end position="883"/>
    </location>
</feature>
<feature type="region of interest" description="Disordered" evidence="2">
    <location>
        <begin position="5104"/>
        <end position="5157"/>
    </location>
</feature>
<feature type="compositionally biased region" description="Low complexity" evidence="2">
    <location>
        <begin position="2221"/>
        <end position="2236"/>
    </location>
</feature>
<feature type="region of interest" description="Disordered" evidence="2">
    <location>
        <begin position="4810"/>
        <end position="4831"/>
    </location>
</feature>
<feature type="compositionally biased region" description="Low complexity" evidence="2">
    <location>
        <begin position="280"/>
        <end position="294"/>
    </location>
</feature>
<feature type="compositionally biased region" description="Basic and acidic residues" evidence="2">
    <location>
        <begin position="2676"/>
        <end position="2688"/>
    </location>
</feature>
<sequence>MALLEEARRQLDAEVHAYIRSMQPTPPLALSLNNGVGAAAAVVARKVLASAADSAARAVPIKPPKSHETGGGASDEPHASRTAKFPNVKQARSRLWELIKKLQCATFVATQVSATGNDAAPALRARASKSALKTQTTIHPAVSATAASHGGNPTGARGRAADADTVEDAAATKAGSRPPSPPHGLVRIASTVTSTTTAGTGRGNTAEHNTSVSLSQLNASLAFTRDCLHHAATLAEAGLGSDAQFFFLQLIAHDITSPYEAVLGRCVEQQSLADGDPLQNSNNASAGSVASAAATTAMRASRRHHLSLGGGCGREDRKRTSTANCPENAGGSGARATAEDANVEEGVRVTDALDVFAPDVPLPLALQLHKCVLRYEALSLYIRFGEIMRSDVYGDAAGSATALKACACVEQLVALEQRVLRTPAFNASNILKREAAKLREDVAQATDAPPKTVDTIVVAGCRLVDLMAEPPMESPSSVALVPNARTRDGKAAPRIYAVEDTAAPVLFAMRQYVANMCQRLLAYLSTTSAVATAAADMTSSPPSVAHPTNVAYRLIEALRTSLSMSELHHVDKRGPAPPAQNTTDERIRGGCGDKTCIPLATVEYLPWRLHEYSLLQSCYIHLQEDPSSTSAAVAVAQRALHQVLQLMELEYLDPVPPPASSVYLLESAVQQCAGQLLVAIWRAAFVQDGSSSAMHLASPAEMVSKLAASSGSCESPCNSTAAAATANSTMVSISALIQQTVALLLSVQCSSSPAASATSLVSFPPRATQQRGQGLGNSADSMDGTRLLVVFWTCIAQVQQHCMLLAGKSEAADALRAAATSGVQYDDGDTPSDPASEAASGKGPVSPSASASSSAGGGLPGAKSAKKGKAPNSSGGAAASTNHKLNKEVEEGAQLSQEQAAAATAATGASSFSLPTSIAHPHPSVVALATRFPRMALELTLQLITTIEAAGVAPCSTGGTGTPSGNSSGGSEAVGRWSMGAQRQLSKVDAGFGAKDGAERKSLKSTRSRAASMTSFSEAAAAISKGVGPSAVFTGVHIRTLHTMYRHCVETLEVLLHGAAVAVTELAPVGAETSVSPSSLVPHGSGTRLGALTHATVLRDAEDTLRFDDGVDVVAAGAAGAVGGAANLLCAPTDATAAGTSNAGRQNPREASLIPRCFLYNAADARCLSRSLTWEALFLPSSLMAPETAAALAARGAREDIDDGVQCSVAAFRTLAMASSQLAIVVRIGVALESWWRRQQQQAATSATLAATTTASTTAKGAISRKKLHNSATAPRASTPATRSVAMEACIRCIELLRVLALGVMIQRHQHRVAKDESALTATLLAFGAVERALVGADAPTTPTNALLPPVQSPTEELAEYARLYSLAQVGQRLSQLQRRRIGGDGRHVREVGLRELTENVGLSSVDTAADSCSNSSGVAAGDSLPCTSAPPQSLQLYRASAALLDKVTAALCALPPPPTSSSGDGASESLESSGVTAMAAGGLHTPMMAALSVLKPVVAEVASFLLRCGGELRSQWQRHRALRQLRQPTTVHGEAVKTDACAVTADAPLSADEQELNAEATYATLVLSVLTSMWRSGTSGGMQPPDDRGVASLVRSVESGFLQLVPPLPSSSAKAAAAAAQTRVPPAQLARLIAHGVTARRLVDRARGQLQRRVESLLAHAAPQNDINDPGAPAAATAATCEKSSNVSHLSTARDALTELTSLWVAVRWQLARLQVHKSGYAAQHMDLETLTVRQEQQQVYGRTTAKELRILRTLEQVTPVLPVTARDEEVRLRRWVAEQRQQQSQSRMAVPMSASFLLLDALVCTALVPLNTADPSAQQRLLDEAIRAMLQAEEECAAKKPLKRSANLRGTFSSTRAATAVAAEALVLYTPVLLWCYLAEACYLYGTREQAERVGAVLDAQMLKEMPVTTNYTNDGGAVTAVTTSFIQRLMLQPKWSTLQASSTTTQLAYCRTLSSTAAVDTSKTASGSDALGSLQIVYRLVLALQIQQMLGPLEAHGGGSEGTGRGAVGSPTRGRDSLLSSSAPLAFASSPLAVDTAQQLVAAILDYLTRSSGNTESRPTLKTAAAPLLLPPLVALCEVVLGLPPSSPEWADAAVQLLAVRVLTLFKEQLTYVMSSTMTAAGAVACPPAVADALLRLLWATLVHVWNNVLRNPNARQRRLLLAVARETRWARRVFDGHQRLMHQEQQQAAEGTLDPESDEKGAGGGGKSGRHARNTNSSSSEAAAGAHSDSSATTDPASQLGFPGAVYLPFEGALDGGSRAQEVLEAKTEKGDGVIRTASTADSSKRSSACVPSTVPMHASAPADLVELLEEVLLHTPTLWPLILSAAVDGGAVTDPDAGAEGSAHEAVSAMASLKPQRRGKDSAEEAEQQQQQQQQQPLMDSLADFVCSAGQNATRVLRSQPAAPIVDVASSSSASGVQSSLLRLQGVPAIYADVVVALRQYSAMITHGAATALTGTATARSGRAHTGGGGGTASAVLLDVLSKYRDDAAYAKMAVHMVREMLTMCSDAHDNLDNGSGGGGGAMSSSPGTSTAARKRNTGTNAPGAEVGITSIAARSTSVAAAAVIISDVRLVMHTVREQVEQNRRSMEAYLDTVDSETRAWLARDGYGLCSSPQHQVAANAGARESLPVAESPRKKAAGGAAASKRRLANRGAAAKKGAGKSSAPDGNGGGHEDEEKSSHPADDEPSYTTVTRVWNVAEQHNLKQLTRAIAWWRRRRAARTLRHRYTQYNMPFMAQMHLYEATLLHMGVTAQYAAVTHARRVQELLRLVSGDGSGDGDPLTGAAVDRKLAVNPTPSAAAPAATQGGGAGSGRPSKHSNSISGTLAEMPEDLAQTTMELLQHCTRAALLFQYLWLPTRASSAVQLAVRHLQQFRVTLPQKGLSVSSAAAITARVNQLLEAPLFCIAAVQHGYWDARRDVHAGVLQPTVVKVGADVSWRHRFRFHRSVPSLLSLMSLLGQYEEMQSVQEARLHARRQRQHEELQLRLCVESEATTRSEAERDELQAKVNILQQVQELLPHLRQSAAVKATFLVAAELLTSFETGFDHLRSRHRSPQGLPDAQQTVSVRSRESVHAAAAEAASTIQYFTFESVPRGGCAAATSGARGTMTMTGSHKEASRGTAGQLNTCSGSSGGDTAGLDSVGAPHYGRDMCEAVLVEQLTCLARVVVSVQPTRCEAAYHVVQRLTGGRYADEVLPLILQIESESRGQSRPETRAAYDQAIRNVPEVFLLLRAARAARAQLSTSEVQATNTHQKPLLLQHNPAPAESLSAEALPTQDPSASGTSSSWKAAMKQYQRAAQGLRAAGLIQALGECLYEEGGLYYAASHVSEAAKRWSDAVDCFLSTPHALEDWHRHRTVPPAPPSGRRSLKELLWITAALSALANHAFPTDSPRATDAKLLCALLVHQYWRLPGVVSAAASSDGEGRTAVTRTQQPHLPPAQYCLLDVHHVNASFSDALRPTVLGVSQQHSPTGMPGALADVTRGLISAAQNLLAKPSSACYSSESSVLAAFSDFVATTVLQDVELTVEARLVRAAAAAQLGSFSVAMRHIYGVCIGTGLPQPALASLGAEKTLPGFYSLGCAAASSVGATAAAVGTSLSSPPPSSSATAPSSFYKDEETPSSPHNTAAVRAFLAACLPGLPLDVVAKHNPTVGNSEAAVSALLPLTVGVLASAALEERYGACLTRRVQLAISELFVRLGTCDSAFLLTAPPTAAAASSSLATFTSSAPSNSTGGGGGPNRTSLGEAMAAPRVGSGGSRASPPPPPPPAATGRGDRPVNACTEACRYASALLQSLASPDLCFILTGQPSPSGVMEGGGAAGVGATRPSGNSAAAATSSSQASRARPGTSSHGAAAGASEAVAAEPLVDVSKPVDSTDGGGGGSVAPGSPCAAWLGTLGAIRHHALLLTAELLAAQGHYGACLRWLTACIAEHNEAQQYKMCHQPRESSSSDPFPSYAASTTTTHPPSRLQAPRPSGAFVATPSPTAPAPHAMLKGLGVQGGDQALAPLLVPYDHWVRVWLLMCRCYGHLRQYPQLEEAAGRQGLPLCTAFGAAGAHKSDNGSVYRDASCWTVFQLYRLYAFMQMGRLREADNVVEALELGHSAAAAVTADSPAMGIAEDRWVAAAALRWWRTHRGEKIELAASRGALEQLVRLAITERGVLPWQSSTCSSSSSSSAVASPPHQQQHYVLVSPSARTILPSLSLSRCATTATLWRLHDTMNHHALEQQHPSIAGVPTPAALGGGEASGDEAQASGRASQQRLTTPNRGGMSISTGSDTAPTLLTSGVPATAPSGAAASLVQALAVVSPQYITSAHASFWFESQLWAAQLKVQEVCAHLLAEAREVEVEAVVRGGGGGPATRGKSESVCVASQTGAPPLLFSREDVLRALPAPVRNVCDELLRVLHCCVELPVQRHAYVRAILLDLTRVVSTYVRLLRARQHHTPLPQGTQSFSPATTAESSFLSQLESIAAACALLAGLVSDMERRVRTGADSLRGYATDPRVTAAASAISEANTEEQGQTPWPESLWAALQRTQDTVGRLAPTAHSDNAGGSAAASPADVLSNPFYSSPATHPKQLPLSSGAASSAGSTGTESDRGAGGGRGHRGGTKRPSGIPAPGTLPTMSATVAAQLSVPTMALTYAMLCNEAAAVRALTPVTDALEHDIAQQLVTRHLQHLTTPANCTYLCYRDKERQALLESVGAVLRQQQQQQQQQPSRRGGSGGHARRLGAASSSSTNAATGAGGGGGSLPGVRFTEADVWRALAPPVLLSAVPTSLFSALGADALGAPLYNSVAAAAVCVVAGAGTAGGAAPIVGRDTSDRGNASQARNSSRGGAYEARWQLYLSVSPLQDPEVAAAPPPLLPGSVVASLENCVLLPPSHILNAVAASAESSGAGAAAAMTTTSASTSCTVAFRARIASRQSVAGGSAGVTGSHARCTGGSIASGADRGTGGAWWPPIIASAATSTRELLVPSTNWALLDSIQQCQLQHQQQQRKSSKQDTDGGVKLLPSPSLAAPTAPATRGVRKLGRRSSFTSVAALTTAAGGGGGAPNAALQHKNEGAAPPCEPAPPRWTCVSLEVSGSTMRALRRHLRVVRACMWRVEAEEGTASGAGEDASVRKNGWGSSRGTEDAVSGATGTGASATPAVEAHGAKRRDDHSSGVASLAVGCSSVDSDAPNDHAAGARSALAAAVAQAQSALRSRVLAGGSGGGGGVGGMAPGGSGAPPSTAQGATGDGGVRVSINSSYPGGSSSAGSAAATSPSTSAGRKAANKTNGPGRNAPRASSLPGHGNGAHTAGGADGLQSGVRVTHDLADAARARQVAERRRRLQQLEEELDEAKSTLLMEFLETIVSAACTSSLCPTSAEAMLDEARIEADVQRLLPRCALSSDVVGFLEEWTGGHAVLNVHGKDVDHDTCGDGGDDADGEDGCSGRSRTTSLRFYNPGLHEWMQRISRYVVEQQQQR</sequence>
<feature type="compositionally biased region" description="Low complexity" evidence="2">
    <location>
        <begin position="2528"/>
        <end position="2537"/>
    </location>
</feature>
<feature type="region of interest" description="Disordered" evidence="2">
    <location>
        <begin position="2520"/>
        <end position="2550"/>
    </location>
</feature>
<feature type="compositionally biased region" description="Low complexity" evidence="2">
    <location>
        <begin position="5132"/>
        <end position="5142"/>
    </location>
</feature>
<feature type="region of interest" description="Disordered" evidence="2">
    <location>
        <begin position="4565"/>
        <end position="4621"/>
    </location>
</feature>
<dbReference type="Proteomes" id="UP000007259">
    <property type="component" value="Chromosome 9"/>
</dbReference>
<feature type="compositionally biased region" description="Basic and acidic residues" evidence="2">
    <location>
        <begin position="5148"/>
        <end position="5157"/>
    </location>
</feature>
<feature type="compositionally biased region" description="Low complexity" evidence="2">
    <location>
        <begin position="5006"/>
        <end position="5020"/>
    </location>
</feature>
<evidence type="ECO:0000313" key="4">
    <source>
        <dbReference type="Proteomes" id="UP000007259"/>
    </source>
</evidence>
<feature type="compositionally biased region" description="Low complexity" evidence="2">
    <location>
        <begin position="4705"/>
        <end position="4717"/>
    </location>
</feature>
<feature type="compositionally biased region" description="Polar residues" evidence="2">
    <location>
        <begin position="3947"/>
        <end position="3966"/>
    </location>
</feature>
<feature type="region of interest" description="Disordered" evidence="2">
    <location>
        <begin position="4705"/>
        <end position="4746"/>
    </location>
</feature>
<feature type="region of interest" description="Disordered" evidence="2">
    <location>
        <begin position="1260"/>
        <end position="1279"/>
    </location>
</feature>
<feature type="region of interest" description="Disordered" evidence="2">
    <location>
        <begin position="54"/>
        <end position="85"/>
    </location>
</feature>
<feature type="compositionally biased region" description="Low complexity" evidence="2">
    <location>
        <begin position="870"/>
        <end position="880"/>
    </location>
</feature>
<feature type="compositionally biased region" description="Low complexity" evidence="2">
    <location>
        <begin position="4580"/>
        <end position="4592"/>
    </location>
</feature>
<feature type="compositionally biased region" description="Gly residues" evidence="2">
    <location>
        <begin position="1999"/>
        <end position="2010"/>
    </location>
</feature>
<feature type="region of interest" description="Disordered" evidence="2">
    <location>
        <begin position="143"/>
        <end position="186"/>
    </location>
</feature>
<feature type="compositionally biased region" description="Low complexity" evidence="2">
    <location>
        <begin position="4727"/>
        <end position="4739"/>
    </location>
</feature>
<feature type="region of interest" description="Disordered" evidence="2">
    <location>
        <begin position="3816"/>
        <end position="3862"/>
    </location>
</feature>
<dbReference type="VEuPathDB" id="TriTrypDB:LmxM.09.0760"/>
<feature type="region of interest" description="Disordered" evidence="2">
    <location>
        <begin position="306"/>
        <end position="341"/>
    </location>
</feature>
<evidence type="ECO:0000256" key="2">
    <source>
        <dbReference type="SAM" id="MobiDB-lite"/>
    </source>
</evidence>
<feature type="region of interest" description="Disordered" evidence="2">
    <location>
        <begin position="2339"/>
        <end position="2383"/>
    </location>
</feature>
<feature type="region of interest" description="Disordered" evidence="2">
    <location>
        <begin position="2626"/>
        <end position="2693"/>
    </location>
</feature>
<feature type="region of interest" description="Disordered" evidence="2">
    <location>
        <begin position="4236"/>
        <end position="4285"/>
    </location>
</feature>
<dbReference type="GeneID" id="13447489"/>
<feature type="compositionally biased region" description="Low complexity" evidence="2">
    <location>
        <begin position="2657"/>
        <end position="2669"/>
    </location>
</feature>
<protein>
    <submittedName>
        <fullName evidence="3">Uncharacterized protein</fullName>
    </submittedName>
</protein>
<feature type="compositionally biased region" description="Polar residues" evidence="2">
    <location>
        <begin position="4255"/>
        <end position="4284"/>
    </location>
</feature>
<dbReference type="GO" id="GO:0060271">
    <property type="term" value="P:cilium assembly"/>
    <property type="evidence" value="ECO:0007669"/>
    <property type="project" value="TreeGrafter"/>
</dbReference>
<feature type="region of interest" description="Disordered" evidence="2">
    <location>
        <begin position="3726"/>
        <end position="3776"/>
    </location>
</feature>
<feature type="region of interest" description="Disordered" evidence="2">
    <location>
        <begin position="274"/>
        <end position="294"/>
    </location>
</feature>
<organism evidence="3 4">
    <name type="scientific">Leishmania mexicana (strain MHOM/GT/2001/U1103)</name>
    <dbReference type="NCBI Taxonomy" id="929439"/>
    <lineage>
        <taxon>Eukaryota</taxon>
        <taxon>Discoba</taxon>
        <taxon>Euglenozoa</taxon>
        <taxon>Kinetoplastea</taxon>
        <taxon>Metakinetoplastina</taxon>
        <taxon>Trypanosomatida</taxon>
        <taxon>Trypanosomatidae</taxon>
        <taxon>Leishmaniinae</taxon>
        <taxon>Leishmania</taxon>
    </lineage>
</organism>
<dbReference type="PANTHER" id="PTHR33487">
    <property type="entry name" value="CILIA- AND FLAGELLA-ASSOCIATED PROTEIN 54"/>
    <property type="match status" value="1"/>
</dbReference>
<feature type="region of interest" description="Disordered" evidence="2">
    <location>
        <begin position="2799"/>
        <end position="2826"/>
    </location>
</feature>
<dbReference type="PhylomeDB" id="E9AMS7"/>
<feature type="compositionally biased region" description="Low complexity" evidence="2">
    <location>
        <begin position="2799"/>
        <end position="2808"/>
    </location>
</feature>
<feature type="compositionally biased region" description="Low complexity" evidence="2">
    <location>
        <begin position="838"/>
        <end position="854"/>
    </location>
</feature>